<keyword evidence="2" id="KW-1185">Reference proteome</keyword>
<dbReference type="Proteomes" id="UP000036987">
    <property type="component" value="Unassembled WGS sequence"/>
</dbReference>
<evidence type="ECO:0000313" key="2">
    <source>
        <dbReference type="Proteomes" id="UP000036987"/>
    </source>
</evidence>
<sequence length="61" mass="7128">MRQVTCRLCEWNCDFHSANEIAIPSSAEWPAESRFPFRGRHNHNRPRKYNFHSADGIAVRG</sequence>
<dbReference type="AlphaFoldDB" id="A0A0K9PUG7"/>
<gene>
    <name evidence="1" type="ORF">ZOSMA_15G00040</name>
</gene>
<name>A0A0K9PUG7_ZOSMR</name>
<reference evidence="2" key="1">
    <citation type="journal article" date="2016" name="Nature">
        <title>The genome of the seagrass Zostera marina reveals angiosperm adaptation to the sea.</title>
        <authorList>
            <person name="Olsen J.L."/>
            <person name="Rouze P."/>
            <person name="Verhelst B."/>
            <person name="Lin Y.-C."/>
            <person name="Bayer T."/>
            <person name="Collen J."/>
            <person name="Dattolo E."/>
            <person name="De Paoli E."/>
            <person name="Dittami S."/>
            <person name="Maumus F."/>
            <person name="Michel G."/>
            <person name="Kersting A."/>
            <person name="Lauritano C."/>
            <person name="Lohaus R."/>
            <person name="Toepel M."/>
            <person name="Tonon T."/>
            <person name="Vanneste K."/>
            <person name="Amirebrahimi M."/>
            <person name="Brakel J."/>
            <person name="Bostroem C."/>
            <person name="Chovatia M."/>
            <person name="Grimwood J."/>
            <person name="Jenkins J.W."/>
            <person name="Jueterbock A."/>
            <person name="Mraz A."/>
            <person name="Stam W.T."/>
            <person name="Tice H."/>
            <person name="Bornberg-Bauer E."/>
            <person name="Green P.J."/>
            <person name="Pearson G.A."/>
            <person name="Procaccini G."/>
            <person name="Duarte C.M."/>
            <person name="Schmutz J."/>
            <person name="Reusch T.B.H."/>
            <person name="Van de Peer Y."/>
        </authorList>
    </citation>
    <scope>NUCLEOTIDE SEQUENCE [LARGE SCALE GENOMIC DNA]</scope>
    <source>
        <strain evidence="2">cv. Finnish</strain>
    </source>
</reference>
<dbReference type="EMBL" id="LFYR01000620">
    <property type="protein sequence ID" value="KMZ72668.1"/>
    <property type="molecule type" value="Genomic_DNA"/>
</dbReference>
<evidence type="ECO:0000313" key="1">
    <source>
        <dbReference type="EMBL" id="KMZ72668.1"/>
    </source>
</evidence>
<accession>A0A0K9PUG7</accession>
<comment type="caution">
    <text evidence="1">The sequence shown here is derived from an EMBL/GenBank/DDBJ whole genome shotgun (WGS) entry which is preliminary data.</text>
</comment>
<organism evidence="1 2">
    <name type="scientific">Zostera marina</name>
    <name type="common">Eelgrass</name>
    <dbReference type="NCBI Taxonomy" id="29655"/>
    <lineage>
        <taxon>Eukaryota</taxon>
        <taxon>Viridiplantae</taxon>
        <taxon>Streptophyta</taxon>
        <taxon>Embryophyta</taxon>
        <taxon>Tracheophyta</taxon>
        <taxon>Spermatophyta</taxon>
        <taxon>Magnoliopsida</taxon>
        <taxon>Liliopsida</taxon>
        <taxon>Zosteraceae</taxon>
        <taxon>Zostera</taxon>
    </lineage>
</organism>
<proteinExistence type="predicted"/>
<protein>
    <submittedName>
        <fullName evidence="1">Uncharacterized protein</fullName>
    </submittedName>
</protein>